<accession>A0A0K1PAM6</accession>
<proteinExistence type="predicted"/>
<protein>
    <recommendedName>
        <fullName evidence="4">Outer membrane protein beta-barrel domain-containing protein</fullName>
    </recommendedName>
</protein>
<evidence type="ECO:0000256" key="1">
    <source>
        <dbReference type="SAM" id="SignalP"/>
    </source>
</evidence>
<dbReference type="PATRIC" id="fig|1391653.3.peg.980"/>
<reference evidence="2 3" key="1">
    <citation type="submission" date="2015-08" db="EMBL/GenBank/DDBJ databases">
        <authorList>
            <person name="Babu N.S."/>
            <person name="Beckwith C.J."/>
            <person name="Beseler K.G."/>
            <person name="Brison A."/>
            <person name="Carone J.V."/>
            <person name="Caskin T.P."/>
            <person name="Diamond M."/>
            <person name="Durham M.E."/>
            <person name="Foxe J.M."/>
            <person name="Go M."/>
            <person name="Henderson B.A."/>
            <person name="Jones I.B."/>
            <person name="McGettigan J.A."/>
            <person name="Micheletti S.J."/>
            <person name="Nasrallah M.E."/>
            <person name="Ortiz D."/>
            <person name="Piller C.R."/>
            <person name="Privatt S.R."/>
            <person name="Schneider S.L."/>
            <person name="Sharp S."/>
            <person name="Smith T.C."/>
            <person name="Stanton J.D."/>
            <person name="Ullery H.E."/>
            <person name="Wilson R.J."/>
            <person name="Serrano M.G."/>
            <person name="Buck G."/>
            <person name="Lee V."/>
            <person name="Wang Y."/>
            <person name="Carvalho R."/>
            <person name="Voegtly L."/>
            <person name="Shi R."/>
            <person name="Duckworth R."/>
            <person name="Johnson A."/>
            <person name="Loviza R."/>
            <person name="Walstead R."/>
            <person name="Shah Z."/>
            <person name="Kiflezghi M."/>
            <person name="Wade K."/>
            <person name="Ball S.L."/>
            <person name="Bradley K.W."/>
            <person name="Asai D.J."/>
            <person name="Bowman C.A."/>
            <person name="Russell D.A."/>
            <person name="Pope W.H."/>
            <person name="Jacobs-Sera D."/>
            <person name="Hendrix R.W."/>
            <person name="Hatfull G.F."/>
        </authorList>
    </citation>
    <scope>NUCLEOTIDE SEQUENCE [LARGE SCALE GENOMIC DNA]</scope>
    <source>
        <strain evidence="2 3">DSM 27710</strain>
    </source>
</reference>
<dbReference type="NCBIfam" id="NF033755">
    <property type="entry name" value="gliding_CglE"/>
    <property type="match status" value="1"/>
</dbReference>
<name>A0A0K1PAM6_9BACT</name>
<evidence type="ECO:0000313" key="3">
    <source>
        <dbReference type="Proteomes" id="UP000055590"/>
    </source>
</evidence>
<keyword evidence="1" id="KW-0732">Signal</keyword>
<evidence type="ECO:0008006" key="4">
    <source>
        <dbReference type="Google" id="ProtNLM"/>
    </source>
</evidence>
<dbReference type="STRING" id="1391653.AKJ08_0957"/>
<feature type="signal peptide" evidence="1">
    <location>
        <begin position="1"/>
        <end position="24"/>
    </location>
</feature>
<dbReference type="RefSeq" id="WP_050725005.1">
    <property type="nucleotide sequence ID" value="NZ_CP012332.1"/>
</dbReference>
<dbReference type="OrthoDB" id="5509804at2"/>
<dbReference type="Proteomes" id="UP000055590">
    <property type="component" value="Chromosome"/>
</dbReference>
<dbReference type="EMBL" id="CP012332">
    <property type="protein sequence ID" value="AKU90570.1"/>
    <property type="molecule type" value="Genomic_DNA"/>
</dbReference>
<sequence>MKLLRSFLSVAVAAAVLVPALASAETPLSGVPTKIRRGFFTETNMGAFFTVGGDSGVSNAQVYLQLGVGYDLLAIDDHFLAVGVAFSQGASSGTCYGNRDGTACLDSATGEELGDNWSAQTLEASVVYGYQVAPRLLLTARGLGGAAFLEPMAFSDTKNPVPLMGGGIGAEYATQFDHFSLGLDVTGKYFLGPNVLGLAIAPRVKYTF</sequence>
<evidence type="ECO:0000313" key="2">
    <source>
        <dbReference type="EMBL" id="AKU90570.1"/>
    </source>
</evidence>
<gene>
    <name evidence="2" type="ORF">AKJ08_0957</name>
</gene>
<dbReference type="AlphaFoldDB" id="A0A0K1PAM6"/>
<organism evidence="2 3">
    <name type="scientific">Vulgatibacter incomptus</name>
    <dbReference type="NCBI Taxonomy" id="1391653"/>
    <lineage>
        <taxon>Bacteria</taxon>
        <taxon>Pseudomonadati</taxon>
        <taxon>Myxococcota</taxon>
        <taxon>Myxococcia</taxon>
        <taxon>Myxococcales</taxon>
        <taxon>Cystobacterineae</taxon>
        <taxon>Vulgatibacteraceae</taxon>
        <taxon>Vulgatibacter</taxon>
    </lineage>
</organism>
<feature type="chain" id="PRO_5005465342" description="Outer membrane protein beta-barrel domain-containing protein" evidence="1">
    <location>
        <begin position="25"/>
        <end position="208"/>
    </location>
</feature>
<dbReference type="KEGG" id="vin:AKJ08_0957"/>
<keyword evidence="3" id="KW-1185">Reference proteome</keyword>